<evidence type="ECO:0000256" key="1">
    <source>
        <dbReference type="ARBA" id="ARBA00009902"/>
    </source>
</evidence>
<comment type="similarity">
    <text evidence="1">Belongs to the glycosyl hydrolase 32 family.</text>
</comment>
<organism evidence="5">
    <name type="scientific">Haptolina ericina</name>
    <dbReference type="NCBI Taxonomy" id="156174"/>
    <lineage>
        <taxon>Eukaryota</taxon>
        <taxon>Haptista</taxon>
        <taxon>Haptophyta</taxon>
        <taxon>Prymnesiophyceae</taxon>
        <taxon>Prymnesiales</taxon>
        <taxon>Prymnesiaceae</taxon>
        <taxon>Haptolina</taxon>
    </lineage>
</organism>
<name>A0A7S3ADZ2_9EUKA</name>
<dbReference type="InterPro" id="IPR013148">
    <property type="entry name" value="Glyco_hydro_32_N"/>
</dbReference>
<dbReference type="SUPFAM" id="SSF75005">
    <property type="entry name" value="Arabinanase/levansucrase/invertase"/>
    <property type="match status" value="1"/>
</dbReference>
<reference evidence="5" key="1">
    <citation type="submission" date="2021-01" db="EMBL/GenBank/DDBJ databases">
        <authorList>
            <person name="Corre E."/>
            <person name="Pelletier E."/>
            <person name="Niang G."/>
            <person name="Scheremetjew M."/>
            <person name="Finn R."/>
            <person name="Kale V."/>
            <person name="Holt S."/>
            <person name="Cochrane G."/>
            <person name="Meng A."/>
            <person name="Brown T."/>
            <person name="Cohen L."/>
        </authorList>
    </citation>
    <scope>NUCLEOTIDE SEQUENCE</scope>
    <source>
        <strain evidence="5">CCMP281</strain>
    </source>
</reference>
<accession>A0A7S3ADZ2</accession>
<dbReference type="CDD" id="cd18624">
    <property type="entry name" value="GH32_Fruct1-like"/>
    <property type="match status" value="1"/>
</dbReference>
<dbReference type="InterPro" id="IPR001362">
    <property type="entry name" value="Glyco_hydro_32"/>
</dbReference>
<dbReference type="InterPro" id="IPR023296">
    <property type="entry name" value="Glyco_hydro_beta-prop_sf"/>
</dbReference>
<dbReference type="GO" id="GO:0005975">
    <property type="term" value="P:carbohydrate metabolic process"/>
    <property type="evidence" value="ECO:0007669"/>
    <property type="project" value="InterPro"/>
</dbReference>
<gene>
    <name evidence="5" type="ORF">HERI1096_LOCUS616</name>
</gene>
<keyword evidence="3" id="KW-0326">Glycosidase</keyword>
<dbReference type="Gene3D" id="2.115.10.20">
    <property type="entry name" value="Glycosyl hydrolase domain, family 43"/>
    <property type="match status" value="1"/>
</dbReference>
<evidence type="ECO:0000256" key="2">
    <source>
        <dbReference type="ARBA" id="ARBA00022801"/>
    </source>
</evidence>
<dbReference type="EMBL" id="HBHX01001075">
    <property type="protein sequence ID" value="CAE0097030.1"/>
    <property type="molecule type" value="Transcribed_RNA"/>
</dbReference>
<proteinExistence type="inferred from homology"/>
<sequence>MALSASLPPPPPRLPATSILSVALAAALFFSARSLARTPAIVNVLVRDEAVPPQGFKERVPQSLRSAAREVAHKGQDALRSGHRCQHMTGPGSGCTRDSQGTMHAPWVNRSVVARGRQGFCEVTTFEVQGCHMAPKGIFPRASSAHECRQLCIRCPLCQYVSFSLRLRDCSWFQSCNLSRLLGGRGRTGHVTYKVRQTDSVLEALDPPQLITRGLCARAAMDDGKTCQSGAKGGWVLPTDSMNNWSKAMQECHNRCAACHSCHYFSASASSRRCHWYAQCPAGQLLIIPNGYFTVSMRVVAVTLRAPSSPWLSIALDTVRLGPQPLVNDYFYTRFHVQPLTNWMSDPNAPMWFGGMYHLFAQYNPVGDQFGAGWMHWYHVTSTDLLHWKHQPIALAPDKASDCGGIFSGSATIVHNATTNSSVPVLLYSVACGETILSAVPRHLSDPLLISWVKPRHSAMIRKPPSVTGGFRDPTTAWQGADGVWRLLVGCGVNQTTSLDKVGVCQFKSSDFVSWTFAGILHAHPHSNETMWECPDLFRVPGSDVWVLKASTFDGDWWTVGTYTEVRGVSRADVFTPASGNDIRDGGQKYDVGRFYASKAFYDTPRRRVVLYGWVHHGCGAKWTGLLSFPRTVELDPTDTSKVMTNPIPEISQLYEGSETRSTTTIQPQRAARLARGNQLDICLSFSPLAGGRVRQGALSLKVRVFTSADARSSRDVLVITNNATAEGCVPQLESNRRTHVSWNHIEACVSWSRTGGLSKTLALCSGFPCLLARPRLFR</sequence>
<dbReference type="SMART" id="SM00640">
    <property type="entry name" value="Glyco_32"/>
    <property type="match status" value="1"/>
</dbReference>
<dbReference type="PANTHER" id="PTHR31953">
    <property type="entry name" value="BETA-FRUCTOFURANOSIDASE, INSOLUBLE ISOENZYME CWINV1-RELATED"/>
    <property type="match status" value="1"/>
</dbReference>
<keyword evidence="2" id="KW-0378">Hydrolase</keyword>
<feature type="domain" description="Glycosyl hydrolase family 32 N-terminal" evidence="4">
    <location>
        <begin position="336"/>
        <end position="647"/>
    </location>
</feature>
<dbReference type="AlphaFoldDB" id="A0A7S3ADZ2"/>
<evidence type="ECO:0000259" key="4">
    <source>
        <dbReference type="Pfam" id="PF00251"/>
    </source>
</evidence>
<dbReference type="InterPro" id="IPR050551">
    <property type="entry name" value="Fructan_Metab_Enzymes"/>
</dbReference>
<protein>
    <recommendedName>
        <fullName evidence="4">Glycosyl hydrolase family 32 N-terminal domain-containing protein</fullName>
    </recommendedName>
</protein>
<evidence type="ECO:0000313" key="5">
    <source>
        <dbReference type="EMBL" id="CAE0097030.1"/>
    </source>
</evidence>
<evidence type="ECO:0000256" key="3">
    <source>
        <dbReference type="ARBA" id="ARBA00023295"/>
    </source>
</evidence>
<dbReference type="GO" id="GO:0004553">
    <property type="term" value="F:hydrolase activity, hydrolyzing O-glycosyl compounds"/>
    <property type="evidence" value="ECO:0007669"/>
    <property type="project" value="InterPro"/>
</dbReference>
<dbReference type="Pfam" id="PF00251">
    <property type="entry name" value="Glyco_hydro_32N"/>
    <property type="match status" value="1"/>
</dbReference>